<gene>
    <name evidence="1" type="ORF">Nepgr_026752</name>
</gene>
<dbReference type="PANTHER" id="PTHR10663:SF108">
    <property type="entry name" value="BREFELDIN A-INHIBITED GUANINE NUCLEOTIDE-EXCHANGE PROTEIN 1"/>
    <property type="match status" value="1"/>
</dbReference>
<organism evidence="1 2">
    <name type="scientific">Nepenthes gracilis</name>
    <name type="common">Slender pitcher plant</name>
    <dbReference type="NCBI Taxonomy" id="150966"/>
    <lineage>
        <taxon>Eukaryota</taxon>
        <taxon>Viridiplantae</taxon>
        <taxon>Streptophyta</taxon>
        <taxon>Embryophyta</taxon>
        <taxon>Tracheophyta</taxon>
        <taxon>Spermatophyta</taxon>
        <taxon>Magnoliopsida</taxon>
        <taxon>eudicotyledons</taxon>
        <taxon>Gunneridae</taxon>
        <taxon>Pentapetalae</taxon>
        <taxon>Caryophyllales</taxon>
        <taxon>Nepenthaceae</taxon>
        <taxon>Nepenthes</taxon>
    </lineage>
</organism>
<dbReference type="EMBL" id="BSYO01000028">
    <property type="protein sequence ID" value="GMH24909.1"/>
    <property type="molecule type" value="Genomic_DNA"/>
</dbReference>
<dbReference type="SUPFAM" id="SSF47616">
    <property type="entry name" value="GST C-terminal domain-like"/>
    <property type="match status" value="1"/>
</dbReference>
<sequence length="283" mass="31519">MFDGIVGQKVVKACVEKVLIASLSKIESFWLHEDGKFLLGNDQPSIADLSPLSEVMQLEVMLDQIGSYELKHILAHSQRLNSDAIASIVKALCKVAMSELQSPIDPRVFSLTTIVEVVHYNMNRIRLVWSCIWNVLSDFFVSIGLSKNLSVAIFVKDSLAFETMEKIVREYFPFTTETEPMNFTGCVRCLITFTSSRFNSEVSLNAIAFLRSCTSKLAEVGLVCNEDRKDTCSYILAGTEGGFDGHGFTTKELGALNKDLSNGWSKSVMHLMYMKVQAVTLTL</sequence>
<dbReference type="PANTHER" id="PTHR10663">
    <property type="entry name" value="GUANYL-NUCLEOTIDE EXCHANGE FACTOR"/>
    <property type="match status" value="1"/>
</dbReference>
<evidence type="ECO:0000313" key="1">
    <source>
        <dbReference type="EMBL" id="GMH24909.1"/>
    </source>
</evidence>
<proteinExistence type="predicted"/>
<name>A0AAD3T8Y4_NEPGR</name>
<keyword evidence="2" id="KW-1185">Reference proteome</keyword>
<dbReference type="Gene3D" id="1.20.1050.10">
    <property type="match status" value="1"/>
</dbReference>
<comment type="caution">
    <text evidence="1">The sequence shown here is derived from an EMBL/GenBank/DDBJ whole genome shotgun (WGS) entry which is preliminary data.</text>
</comment>
<dbReference type="GO" id="GO:0005802">
    <property type="term" value="C:trans-Golgi network"/>
    <property type="evidence" value="ECO:0007669"/>
    <property type="project" value="TreeGrafter"/>
</dbReference>
<accession>A0AAD3T8Y4</accession>
<dbReference type="AlphaFoldDB" id="A0AAD3T8Y4"/>
<dbReference type="InterPro" id="IPR036282">
    <property type="entry name" value="Glutathione-S-Trfase_C_sf"/>
</dbReference>
<dbReference type="Proteomes" id="UP001279734">
    <property type="component" value="Unassembled WGS sequence"/>
</dbReference>
<protein>
    <submittedName>
        <fullName evidence="1">Uncharacterized protein</fullName>
    </submittedName>
</protein>
<reference evidence="1" key="1">
    <citation type="submission" date="2023-05" db="EMBL/GenBank/DDBJ databases">
        <title>Nepenthes gracilis genome sequencing.</title>
        <authorList>
            <person name="Fukushima K."/>
        </authorList>
    </citation>
    <scope>NUCLEOTIDE SEQUENCE</scope>
    <source>
        <strain evidence="1">SING2019-196</strain>
    </source>
</reference>
<evidence type="ECO:0000313" key="2">
    <source>
        <dbReference type="Proteomes" id="UP001279734"/>
    </source>
</evidence>